<reference evidence="1" key="1">
    <citation type="submission" date="2020-02" db="EMBL/GenBank/DDBJ databases">
        <authorList>
            <person name="Meier V. D."/>
        </authorList>
    </citation>
    <scope>NUCLEOTIDE SEQUENCE</scope>
    <source>
        <strain evidence="1">AVDCRST_MAG84</strain>
    </source>
</reference>
<protein>
    <submittedName>
        <fullName evidence="1">Uncharacterized protein</fullName>
    </submittedName>
</protein>
<name>A0A6J4P0C9_9CYAN</name>
<evidence type="ECO:0000313" key="1">
    <source>
        <dbReference type="EMBL" id="CAA9399047.1"/>
    </source>
</evidence>
<sequence length="36" mass="4200">MNREGAKDAEEEKEEEAVIPSCSSRFVQIIKKRYNN</sequence>
<dbReference type="EMBL" id="CADCTZ010001458">
    <property type="protein sequence ID" value="CAA9399047.1"/>
    <property type="molecule type" value="Genomic_DNA"/>
</dbReference>
<accession>A0A6J4P0C9</accession>
<organism evidence="1">
    <name type="scientific">uncultured Microcoleus sp</name>
    <dbReference type="NCBI Taxonomy" id="259945"/>
    <lineage>
        <taxon>Bacteria</taxon>
        <taxon>Bacillati</taxon>
        <taxon>Cyanobacteriota</taxon>
        <taxon>Cyanophyceae</taxon>
        <taxon>Oscillatoriophycideae</taxon>
        <taxon>Oscillatoriales</taxon>
        <taxon>Microcoleaceae</taxon>
        <taxon>Microcoleus</taxon>
        <taxon>environmental samples</taxon>
    </lineage>
</organism>
<gene>
    <name evidence="1" type="ORF">AVDCRST_MAG84-6018</name>
</gene>
<proteinExistence type="predicted"/>
<dbReference type="AlphaFoldDB" id="A0A6J4P0C9"/>